<dbReference type="Proteomes" id="UP000038040">
    <property type="component" value="Unplaced"/>
</dbReference>
<dbReference type="EMBL" id="UYYG01001168">
    <property type="protein sequence ID" value="VDN58409.1"/>
    <property type="molecule type" value="Genomic_DNA"/>
</dbReference>
<feature type="transmembrane region" description="Helical" evidence="1">
    <location>
        <begin position="363"/>
        <end position="382"/>
    </location>
</feature>
<feature type="transmembrane region" description="Helical" evidence="1">
    <location>
        <begin position="482"/>
        <end position="499"/>
    </location>
</feature>
<dbReference type="OrthoDB" id="5810891at2759"/>
<name>A0A0N4UBC5_DRAME</name>
<feature type="transmembrane region" description="Helical" evidence="1">
    <location>
        <begin position="388"/>
        <end position="405"/>
    </location>
</feature>
<evidence type="ECO:0000313" key="4">
    <source>
        <dbReference type="Proteomes" id="UP000274756"/>
    </source>
</evidence>
<protein>
    <submittedName>
        <fullName evidence="5">Gustatory receptor</fullName>
    </submittedName>
</protein>
<sequence>MRGIYRGQFCLFSASAQSSSLALYSDHYAPLRYKQETASVYFFCHISCRCFVVYLLYFTLLELTCLSGSMPFITFYIQSYVVQQLCCASLALIMAIVQSVLQKRSTRIINITIVVMNSCQLAQELAHAWSTYYVCIYMKSVAVHVDSNLLFDQVMISITLLIHGCRLILCALVTASLSGYAFEEEMLKRIIFQPDPDRLVSVAQAAQASRHDELCSLFLFLESVILALAYIALDISYFTLNITRRTLTASTGISLFYALFLALSFHIYRRDHITIALKVGCVFAIILLNCSLHTIYMFGEEFLIGTLNIKLFSVDLIIAVYSTFIAIHCLRFNTRTILTHTVLQSQPSCISALLKMLNHLATINFLTLTLEFSLILIMKVGWKMNDPSINFGIHDWISVLSTFVLQKWVCLYERYQSCLLILILQLVVECITTLSFLSAQTNYIQLMISLARSNANINRLRQLLPVDHIIIILVYTDHSLQVLQWAISLCSLGFSLIVLNEIVVDKNETNGDLHPTVAVTNEPHMAPKNEPISINGLNGFNNNAFEDDTIQIVEIEPSGLTTNTENVA</sequence>
<evidence type="ECO:0000313" key="2">
    <source>
        <dbReference type="EMBL" id="VDN58409.1"/>
    </source>
</evidence>
<feature type="transmembrane region" description="Helical" evidence="1">
    <location>
        <begin position="275"/>
        <end position="299"/>
    </location>
</feature>
<dbReference type="Proteomes" id="UP000274756">
    <property type="component" value="Unassembled WGS sequence"/>
</dbReference>
<keyword evidence="4" id="KW-1185">Reference proteome</keyword>
<gene>
    <name evidence="2" type="ORF">DME_LOCUS8382</name>
</gene>
<dbReference type="STRING" id="318479.A0A0N4UBC5"/>
<reference evidence="2 4" key="2">
    <citation type="submission" date="2018-11" db="EMBL/GenBank/DDBJ databases">
        <authorList>
            <consortium name="Pathogen Informatics"/>
        </authorList>
    </citation>
    <scope>NUCLEOTIDE SEQUENCE [LARGE SCALE GENOMIC DNA]</scope>
</reference>
<feature type="transmembrane region" description="Helical" evidence="1">
    <location>
        <begin position="246"/>
        <end position="268"/>
    </location>
</feature>
<organism evidence="3 5">
    <name type="scientific">Dracunculus medinensis</name>
    <name type="common">Guinea worm</name>
    <dbReference type="NCBI Taxonomy" id="318479"/>
    <lineage>
        <taxon>Eukaryota</taxon>
        <taxon>Metazoa</taxon>
        <taxon>Ecdysozoa</taxon>
        <taxon>Nematoda</taxon>
        <taxon>Chromadorea</taxon>
        <taxon>Rhabditida</taxon>
        <taxon>Spirurina</taxon>
        <taxon>Dracunculoidea</taxon>
        <taxon>Dracunculidae</taxon>
        <taxon>Dracunculus</taxon>
    </lineage>
</organism>
<keyword evidence="1" id="KW-0472">Membrane</keyword>
<evidence type="ECO:0000313" key="5">
    <source>
        <dbReference type="WBParaSite" id="DME_0000449901-mRNA-1"/>
    </source>
</evidence>
<evidence type="ECO:0000256" key="1">
    <source>
        <dbReference type="SAM" id="Phobius"/>
    </source>
</evidence>
<feature type="transmembrane region" description="Helical" evidence="1">
    <location>
        <begin position="217"/>
        <end position="240"/>
    </location>
</feature>
<keyword evidence="1" id="KW-0812">Transmembrane</keyword>
<reference evidence="5" key="1">
    <citation type="submission" date="2017-02" db="UniProtKB">
        <authorList>
            <consortium name="WormBaseParasite"/>
        </authorList>
    </citation>
    <scope>IDENTIFICATION</scope>
</reference>
<feature type="transmembrane region" description="Helical" evidence="1">
    <location>
        <begin position="38"/>
        <end position="61"/>
    </location>
</feature>
<dbReference type="WBParaSite" id="DME_0000449901-mRNA-1">
    <property type="protein sequence ID" value="DME_0000449901-mRNA-1"/>
    <property type="gene ID" value="DME_0000449901"/>
</dbReference>
<feature type="transmembrane region" description="Helical" evidence="1">
    <location>
        <begin position="417"/>
        <end position="437"/>
    </location>
</feature>
<feature type="transmembrane region" description="Helical" evidence="1">
    <location>
        <begin position="311"/>
        <end position="330"/>
    </location>
</feature>
<proteinExistence type="predicted"/>
<dbReference type="AlphaFoldDB" id="A0A0N4UBC5"/>
<accession>A0A0N4UBC5</accession>
<evidence type="ECO:0000313" key="3">
    <source>
        <dbReference type="Proteomes" id="UP000038040"/>
    </source>
</evidence>
<keyword evidence="1" id="KW-1133">Transmembrane helix</keyword>
<feature type="transmembrane region" description="Helical" evidence="1">
    <location>
        <begin position="73"/>
        <end position="97"/>
    </location>
</feature>